<feature type="transmembrane region" description="Helical" evidence="12">
    <location>
        <begin position="170"/>
        <end position="197"/>
    </location>
</feature>
<keyword evidence="8" id="KW-0297">G-protein coupled receptor</keyword>
<feature type="transmembrane region" description="Helical" evidence="12">
    <location>
        <begin position="24"/>
        <end position="47"/>
    </location>
</feature>
<dbReference type="FunFam" id="1.20.1070.10:FF:000008">
    <property type="entry name" value="Olfactory receptor"/>
    <property type="match status" value="1"/>
</dbReference>
<feature type="transmembrane region" description="Helical" evidence="12">
    <location>
        <begin position="209"/>
        <end position="232"/>
    </location>
</feature>
<dbReference type="FunFam" id="1.10.1220.70:FF:000001">
    <property type="entry name" value="Olfactory receptor"/>
    <property type="match status" value="1"/>
</dbReference>
<proteinExistence type="inferred from homology"/>
<evidence type="ECO:0000256" key="9">
    <source>
        <dbReference type="ARBA" id="ARBA00023136"/>
    </source>
</evidence>
<evidence type="ECO:0000256" key="10">
    <source>
        <dbReference type="ARBA" id="ARBA00023170"/>
    </source>
</evidence>
<keyword evidence="10 14" id="KW-0675">Receptor</keyword>
<dbReference type="Gene3D" id="1.20.1070.10">
    <property type="entry name" value="Rhodopsin 7-helix transmembrane proteins"/>
    <property type="match status" value="1"/>
</dbReference>
<dbReference type="AlphaFoldDB" id="G5B078"/>
<evidence type="ECO:0000256" key="6">
    <source>
        <dbReference type="ARBA" id="ARBA00022725"/>
    </source>
</evidence>
<organism evidence="14 15">
    <name type="scientific">Heterocephalus glaber</name>
    <name type="common">Naked mole rat</name>
    <dbReference type="NCBI Taxonomy" id="10181"/>
    <lineage>
        <taxon>Eukaryota</taxon>
        <taxon>Metazoa</taxon>
        <taxon>Chordata</taxon>
        <taxon>Craniata</taxon>
        <taxon>Vertebrata</taxon>
        <taxon>Euteleostomi</taxon>
        <taxon>Mammalia</taxon>
        <taxon>Eutheria</taxon>
        <taxon>Euarchontoglires</taxon>
        <taxon>Glires</taxon>
        <taxon>Rodentia</taxon>
        <taxon>Hystricomorpha</taxon>
        <taxon>Bathyergidae</taxon>
        <taxon>Heterocephalus</taxon>
    </lineage>
</organism>
<keyword evidence="4" id="KW-0716">Sensory transduction</keyword>
<evidence type="ECO:0000256" key="11">
    <source>
        <dbReference type="ARBA" id="ARBA00023224"/>
    </source>
</evidence>
<keyword evidence="5 12" id="KW-0812">Transmembrane</keyword>
<evidence type="ECO:0000256" key="4">
    <source>
        <dbReference type="ARBA" id="ARBA00022606"/>
    </source>
</evidence>
<dbReference type="PANTHER" id="PTHR26453">
    <property type="entry name" value="OLFACTORY RECEPTOR"/>
    <property type="match status" value="1"/>
</dbReference>
<evidence type="ECO:0000259" key="13">
    <source>
        <dbReference type="PROSITE" id="PS50262"/>
    </source>
</evidence>
<comment type="subcellular location">
    <subcellularLocation>
        <location evidence="1">Cell membrane</location>
        <topology evidence="1">Multi-pass membrane protein</topology>
    </subcellularLocation>
</comment>
<dbReference type="InterPro" id="IPR000276">
    <property type="entry name" value="GPCR_Rhodpsn"/>
</dbReference>
<dbReference type="Proteomes" id="UP000006813">
    <property type="component" value="Unassembled WGS sequence"/>
</dbReference>
<evidence type="ECO:0000256" key="3">
    <source>
        <dbReference type="ARBA" id="ARBA00022475"/>
    </source>
</evidence>
<protein>
    <submittedName>
        <fullName evidence="14">Olfactory receptor 2T11</fullName>
    </submittedName>
</protein>
<keyword evidence="9 12" id="KW-0472">Membrane</keyword>
<dbReference type="SUPFAM" id="SSF81321">
    <property type="entry name" value="Family A G protein-coupled receptor-like"/>
    <property type="match status" value="2"/>
</dbReference>
<sequence>MDCVYICITVPKLLQGLLSEQRTISFLGCVLQIFLYLTLIQSEFFLLDLMDYDCYVAMYSPLHYPVPMSHRVCLCMALCSWLSGSLDGFMLTPVTISFPYCASVLSSDELEGVPAAGCCGLVWGLSGWLSAHAITMNVPYCGSHSINHFFYEIPVVLELPCSDTSLYDTLMYIFCVLMLLIPISIIFTSYSLISLTICHVHSTEGCKKAFNTCSSHLIFVTIFYMAAFYTYVQPHSFHMPEQDKVISVFFTIVTPMLNPHIYSLRNKDIMGGSRRIVTCCS</sequence>
<dbReference type="InParanoid" id="G5B078"/>
<evidence type="ECO:0000256" key="1">
    <source>
        <dbReference type="ARBA" id="ARBA00004651"/>
    </source>
</evidence>
<dbReference type="GO" id="GO:0004930">
    <property type="term" value="F:G protein-coupled receptor activity"/>
    <property type="evidence" value="ECO:0007669"/>
    <property type="project" value="UniProtKB-KW"/>
</dbReference>
<reference evidence="14 15" key="1">
    <citation type="journal article" date="2011" name="Nature">
        <title>Genome sequencing reveals insights into physiology and longevity of the naked mole rat.</title>
        <authorList>
            <person name="Kim E.B."/>
            <person name="Fang X."/>
            <person name="Fushan A.A."/>
            <person name="Huang Z."/>
            <person name="Lobanov A.V."/>
            <person name="Han L."/>
            <person name="Marino S.M."/>
            <person name="Sun X."/>
            <person name="Turanov A.A."/>
            <person name="Yang P."/>
            <person name="Yim S.H."/>
            <person name="Zhao X."/>
            <person name="Kasaikina M.V."/>
            <person name="Stoletzki N."/>
            <person name="Peng C."/>
            <person name="Polak P."/>
            <person name="Xiong Z."/>
            <person name="Kiezun A."/>
            <person name="Zhu Y."/>
            <person name="Chen Y."/>
            <person name="Kryukov G.V."/>
            <person name="Zhang Q."/>
            <person name="Peshkin L."/>
            <person name="Yang L."/>
            <person name="Bronson R.T."/>
            <person name="Buffenstein R."/>
            <person name="Wang B."/>
            <person name="Han C."/>
            <person name="Li Q."/>
            <person name="Chen L."/>
            <person name="Zhao W."/>
            <person name="Sunyaev S.R."/>
            <person name="Park T.J."/>
            <person name="Zhang G."/>
            <person name="Wang J."/>
            <person name="Gladyshev V.N."/>
        </authorList>
    </citation>
    <scope>NUCLEOTIDE SEQUENCE [LARGE SCALE GENOMIC DNA]</scope>
</reference>
<dbReference type="InterPro" id="IPR000725">
    <property type="entry name" value="Olfact_rcpt"/>
</dbReference>
<evidence type="ECO:0000256" key="12">
    <source>
        <dbReference type="SAM" id="Phobius"/>
    </source>
</evidence>
<keyword evidence="3" id="KW-1003">Cell membrane</keyword>
<dbReference type="PROSITE" id="PS50262">
    <property type="entry name" value="G_PROTEIN_RECEP_F1_2"/>
    <property type="match status" value="1"/>
</dbReference>
<gene>
    <name evidence="14" type="ORF">GW7_08644</name>
</gene>
<comment type="similarity">
    <text evidence="2">Belongs to the G-protein coupled receptor 1 family.</text>
</comment>
<evidence type="ECO:0000256" key="2">
    <source>
        <dbReference type="ARBA" id="ARBA00010663"/>
    </source>
</evidence>
<feature type="transmembrane region" description="Helical" evidence="12">
    <location>
        <begin position="244"/>
        <end position="264"/>
    </location>
</feature>
<keyword evidence="11" id="KW-0807">Transducer</keyword>
<dbReference type="InterPro" id="IPR017452">
    <property type="entry name" value="GPCR_Rhodpsn_7TM"/>
</dbReference>
<keyword evidence="6" id="KW-0552">Olfaction</keyword>
<evidence type="ECO:0000256" key="7">
    <source>
        <dbReference type="ARBA" id="ARBA00022989"/>
    </source>
</evidence>
<keyword evidence="7 12" id="KW-1133">Transmembrane helix</keyword>
<dbReference type="Pfam" id="PF00001">
    <property type="entry name" value="7tm_1"/>
    <property type="match status" value="1"/>
</dbReference>
<evidence type="ECO:0000256" key="8">
    <source>
        <dbReference type="ARBA" id="ARBA00023040"/>
    </source>
</evidence>
<dbReference type="Pfam" id="PF13853">
    <property type="entry name" value="7tm_4"/>
    <property type="match status" value="1"/>
</dbReference>
<evidence type="ECO:0000313" key="14">
    <source>
        <dbReference type="EMBL" id="EHB02689.1"/>
    </source>
</evidence>
<dbReference type="GO" id="GO:0005886">
    <property type="term" value="C:plasma membrane"/>
    <property type="evidence" value="ECO:0007669"/>
    <property type="project" value="UniProtKB-SubCell"/>
</dbReference>
<name>G5B078_HETGA</name>
<feature type="domain" description="G-protein coupled receptors family 1 profile" evidence="13">
    <location>
        <begin position="1"/>
        <end position="262"/>
    </location>
</feature>
<evidence type="ECO:0000256" key="5">
    <source>
        <dbReference type="ARBA" id="ARBA00022692"/>
    </source>
</evidence>
<evidence type="ECO:0000313" key="15">
    <source>
        <dbReference type="Proteomes" id="UP000006813"/>
    </source>
</evidence>
<dbReference type="EMBL" id="JH167754">
    <property type="protein sequence ID" value="EHB02689.1"/>
    <property type="molecule type" value="Genomic_DNA"/>
</dbReference>
<dbReference type="GO" id="GO:0004984">
    <property type="term" value="F:olfactory receptor activity"/>
    <property type="evidence" value="ECO:0007669"/>
    <property type="project" value="InterPro"/>
</dbReference>
<accession>G5B078</accession>